<dbReference type="AlphaFoldDB" id="A0A2J8U526"/>
<evidence type="ECO:0000313" key="1">
    <source>
        <dbReference type="EMBL" id="PNJ40375.1"/>
    </source>
</evidence>
<dbReference type="PROSITE" id="PS51257">
    <property type="entry name" value="PROKAR_LIPOPROTEIN"/>
    <property type="match status" value="1"/>
</dbReference>
<reference evidence="1" key="1">
    <citation type="submission" date="2017-12" db="EMBL/GenBank/DDBJ databases">
        <title>High-resolution comparative analysis of great ape genomes.</title>
        <authorList>
            <person name="Pollen A."/>
            <person name="Hastie A."/>
            <person name="Hormozdiari F."/>
            <person name="Dougherty M."/>
            <person name="Liu R."/>
            <person name="Chaisson M."/>
            <person name="Hoppe E."/>
            <person name="Hill C."/>
            <person name="Pang A."/>
            <person name="Hillier L."/>
            <person name="Baker C."/>
            <person name="Armstrong J."/>
            <person name="Shendure J."/>
            <person name="Paten B."/>
            <person name="Wilson R."/>
            <person name="Chao H."/>
            <person name="Schneider V."/>
            <person name="Ventura M."/>
            <person name="Kronenberg Z."/>
            <person name="Murali S."/>
            <person name="Gordon D."/>
            <person name="Cantsilieris S."/>
            <person name="Munson K."/>
            <person name="Nelson B."/>
            <person name="Raja A."/>
            <person name="Underwood J."/>
            <person name="Diekhans M."/>
            <person name="Fiddes I."/>
            <person name="Haussler D."/>
            <person name="Eichler E."/>
        </authorList>
    </citation>
    <scope>NUCLEOTIDE SEQUENCE [LARGE SCALE GENOMIC DNA]</scope>
    <source>
        <strain evidence="1">Susie</strain>
    </source>
</reference>
<protein>
    <submittedName>
        <fullName evidence="1">SFTPA2 isoform 1</fullName>
    </submittedName>
</protein>
<name>A0A2J8U526_PONAB</name>
<sequence>MRPCQVPGAAAGARAMWLCPLALTLTLMAASGAACEVK</sequence>
<accession>A0A2J8U526</accession>
<dbReference type="EMBL" id="NDHI03003469">
    <property type="protein sequence ID" value="PNJ40375.1"/>
    <property type="molecule type" value="Genomic_DNA"/>
</dbReference>
<organism evidence="1">
    <name type="scientific">Pongo abelii</name>
    <name type="common">Sumatran orangutan</name>
    <name type="synonym">Pongo pygmaeus abelii</name>
    <dbReference type="NCBI Taxonomy" id="9601"/>
    <lineage>
        <taxon>Eukaryota</taxon>
        <taxon>Metazoa</taxon>
        <taxon>Chordata</taxon>
        <taxon>Craniata</taxon>
        <taxon>Vertebrata</taxon>
        <taxon>Euteleostomi</taxon>
        <taxon>Mammalia</taxon>
        <taxon>Eutheria</taxon>
        <taxon>Euarchontoglires</taxon>
        <taxon>Primates</taxon>
        <taxon>Haplorrhini</taxon>
        <taxon>Catarrhini</taxon>
        <taxon>Hominidae</taxon>
        <taxon>Pongo</taxon>
    </lineage>
</organism>
<proteinExistence type="predicted"/>
<comment type="caution">
    <text evidence="1">The sequence shown here is derived from an EMBL/GenBank/DDBJ whole genome shotgun (WGS) entry which is preliminary data.</text>
</comment>
<gene>
    <name evidence="1" type="ORF">CR201_G0030124</name>
</gene>
<feature type="non-terminal residue" evidence="1">
    <location>
        <position position="38"/>
    </location>
</feature>